<dbReference type="AlphaFoldDB" id="A0A2S9QHN5"/>
<dbReference type="RefSeq" id="WP_105861219.1">
    <property type="nucleotide sequence ID" value="NZ_PUEJ01000002.1"/>
</dbReference>
<dbReference type="Proteomes" id="UP000237682">
    <property type="component" value="Unassembled WGS sequence"/>
</dbReference>
<keyword evidence="2" id="KW-1185">Reference proteome</keyword>
<gene>
    <name evidence="1" type="ORF">C5L14_06590</name>
</gene>
<accession>A0A2S9QHN5</accession>
<comment type="caution">
    <text evidence="1">The sequence shown here is derived from an EMBL/GenBank/DDBJ whole genome shotgun (WGS) entry which is preliminary data.</text>
</comment>
<name>A0A2S9QHN5_9HYPH</name>
<organism evidence="1 2">
    <name type="scientific">Labrys okinawensis</name>
    <dbReference type="NCBI Taxonomy" id="346911"/>
    <lineage>
        <taxon>Bacteria</taxon>
        <taxon>Pseudomonadati</taxon>
        <taxon>Pseudomonadota</taxon>
        <taxon>Alphaproteobacteria</taxon>
        <taxon>Hyphomicrobiales</taxon>
        <taxon>Xanthobacteraceae</taxon>
        <taxon>Labrys</taxon>
    </lineage>
</organism>
<protein>
    <submittedName>
        <fullName evidence="1">Uncharacterized protein</fullName>
    </submittedName>
</protein>
<proteinExistence type="predicted"/>
<sequence length="67" mass="7278">MNDPMPLGRDKAGGAIAQEKEERAMRLVRLREMVNASIEEGGVLSDEEIIRVLDAAAAELTAEGRAR</sequence>
<evidence type="ECO:0000313" key="1">
    <source>
        <dbReference type="EMBL" id="PRH88877.1"/>
    </source>
</evidence>
<evidence type="ECO:0000313" key="2">
    <source>
        <dbReference type="Proteomes" id="UP000237682"/>
    </source>
</evidence>
<dbReference type="EMBL" id="PUEJ01000002">
    <property type="protein sequence ID" value="PRH88877.1"/>
    <property type="molecule type" value="Genomic_DNA"/>
</dbReference>
<reference evidence="1 2" key="1">
    <citation type="submission" date="2018-02" db="EMBL/GenBank/DDBJ databases">
        <title>Whole genome sequencing of endophytic bacterium.</title>
        <authorList>
            <person name="Eedara R."/>
            <person name="Podile A.R."/>
        </authorList>
    </citation>
    <scope>NUCLEOTIDE SEQUENCE [LARGE SCALE GENOMIC DNA]</scope>
    <source>
        <strain evidence="1 2">RP1T</strain>
    </source>
</reference>